<accession>A0A392V3A6</accession>
<dbReference type="AlphaFoldDB" id="A0A392V3A6"/>
<reference evidence="2 3" key="1">
    <citation type="journal article" date="2018" name="Front. Plant Sci.">
        <title>Red Clover (Trifolium pratense) and Zigzag Clover (T. medium) - A Picture of Genomic Similarities and Differences.</title>
        <authorList>
            <person name="Dluhosova J."/>
            <person name="Istvanek J."/>
            <person name="Nedelnik J."/>
            <person name="Repkova J."/>
        </authorList>
    </citation>
    <scope>NUCLEOTIDE SEQUENCE [LARGE SCALE GENOMIC DNA]</scope>
    <source>
        <strain evidence="3">cv. 10/8</strain>
        <tissue evidence="2">Leaf</tissue>
    </source>
</reference>
<evidence type="ECO:0000313" key="3">
    <source>
        <dbReference type="Proteomes" id="UP000265520"/>
    </source>
</evidence>
<keyword evidence="1" id="KW-0732">Signal</keyword>
<proteinExistence type="predicted"/>
<name>A0A392V3A6_9FABA</name>
<sequence>TFPIIIVIIITTVNAFVSDTTLLSHNRFSFGFETVVSGIRNDVVSFGIMIGNCVCCGVACDCEIFVVE</sequence>
<evidence type="ECO:0000313" key="2">
    <source>
        <dbReference type="EMBL" id="MCI80890.1"/>
    </source>
</evidence>
<organism evidence="2 3">
    <name type="scientific">Trifolium medium</name>
    <dbReference type="NCBI Taxonomy" id="97028"/>
    <lineage>
        <taxon>Eukaryota</taxon>
        <taxon>Viridiplantae</taxon>
        <taxon>Streptophyta</taxon>
        <taxon>Embryophyta</taxon>
        <taxon>Tracheophyta</taxon>
        <taxon>Spermatophyta</taxon>
        <taxon>Magnoliopsida</taxon>
        <taxon>eudicotyledons</taxon>
        <taxon>Gunneridae</taxon>
        <taxon>Pentapetalae</taxon>
        <taxon>rosids</taxon>
        <taxon>fabids</taxon>
        <taxon>Fabales</taxon>
        <taxon>Fabaceae</taxon>
        <taxon>Papilionoideae</taxon>
        <taxon>50 kb inversion clade</taxon>
        <taxon>NPAAA clade</taxon>
        <taxon>Hologalegina</taxon>
        <taxon>IRL clade</taxon>
        <taxon>Trifolieae</taxon>
        <taxon>Trifolium</taxon>
    </lineage>
</organism>
<comment type="caution">
    <text evidence="2">The sequence shown here is derived from an EMBL/GenBank/DDBJ whole genome shotgun (WGS) entry which is preliminary data.</text>
</comment>
<protein>
    <submittedName>
        <fullName evidence="2">Uncharacterized protein</fullName>
    </submittedName>
</protein>
<feature type="chain" id="PRO_5017340023" evidence="1">
    <location>
        <begin position="16"/>
        <end position="68"/>
    </location>
</feature>
<dbReference type="EMBL" id="LXQA011005566">
    <property type="protein sequence ID" value="MCI80890.1"/>
    <property type="molecule type" value="Genomic_DNA"/>
</dbReference>
<evidence type="ECO:0000256" key="1">
    <source>
        <dbReference type="SAM" id="SignalP"/>
    </source>
</evidence>
<dbReference type="Proteomes" id="UP000265520">
    <property type="component" value="Unassembled WGS sequence"/>
</dbReference>
<feature type="signal peptide" evidence="1">
    <location>
        <begin position="1"/>
        <end position="15"/>
    </location>
</feature>
<keyword evidence="3" id="KW-1185">Reference proteome</keyword>
<feature type="non-terminal residue" evidence="2">
    <location>
        <position position="1"/>
    </location>
</feature>